<name>A0ABS5LAK4_9BACI</name>
<dbReference type="Pfam" id="PF06569">
    <property type="entry name" value="DUF1128"/>
    <property type="match status" value="1"/>
</dbReference>
<gene>
    <name evidence="2" type="ORF">J9317_03055</name>
</gene>
<comment type="similarity">
    <text evidence="1">Belongs to the UPF0435 family.</text>
</comment>
<comment type="caution">
    <text evidence="2">The sequence shown here is derived from an EMBL/GenBank/DDBJ whole genome shotgun (WGS) entry which is preliminary data.</text>
</comment>
<dbReference type="InterPro" id="IPR009507">
    <property type="entry name" value="UPF0435"/>
</dbReference>
<proteinExistence type="inferred from homology"/>
<organism evidence="2 3">
    <name type="scientific">Metabacillus flavus</name>
    <dbReference type="NCBI Taxonomy" id="2823519"/>
    <lineage>
        <taxon>Bacteria</taxon>
        <taxon>Bacillati</taxon>
        <taxon>Bacillota</taxon>
        <taxon>Bacilli</taxon>
        <taxon>Bacillales</taxon>
        <taxon>Bacillaceae</taxon>
        <taxon>Metabacillus</taxon>
    </lineage>
</organism>
<keyword evidence="3" id="KW-1185">Reference proteome</keyword>
<dbReference type="Proteomes" id="UP000682403">
    <property type="component" value="Unassembled WGS sequence"/>
</dbReference>
<sequence length="73" mass="8638">MNLTEKSTENVQYMIDQITTKLRMINIGAIKPDHFDGEMYEELKELYEYVMKKDNFSPSEMQSITEELGKLKK</sequence>
<dbReference type="EMBL" id="JAGVRK010000001">
    <property type="protein sequence ID" value="MBS2967753.1"/>
    <property type="molecule type" value="Genomic_DNA"/>
</dbReference>
<evidence type="ECO:0000313" key="2">
    <source>
        <dbReference type="EMBL" id="MBS2967753.1"/>
    </source>
</evidence>
<accession>A0ABS5LAK4</accession>
<evidence type="ECO:0000313" key="3">
    <source>
        <dbReference type="Proteomes" id="UP000682403"/>
    </source>
</evidence>
<dbReference type="RefSeq" id="WP_035407236.1">
    <property type="nucleotide sequence ID" value="NZ_JAGVRK010000001.1"/>
</dbReference>
<protein>
    <recommendedName>
        <fullName evidence="1">UPF0435 protein J9317_03055</fullName>
    </recommendedName>
</protein>
<reference evidence="2 3" key="1">
    <citation type="submission" date="2021-04" db="EMBL/GenBank/DDBJ databases">
        <title>Metabacillus sp. strain KIGAM252 whole genome sequence.</title>
        <authorList>
            <person name="Seo M.-J."/>
            <person name="Cho E.-S."/>
            <person name="Hwang C.Y."/>
            <person name="Yoon D.J."/>
        </authorList>
    </citation>
    <scope>NUCLEOTIDE SEQUENCE [LARGE SCALE GENOMIC DNA]</scope>
    <source>
        <strain evidence="2 3">KIGAM252</strain>
    </source>
</reference>
<evidence type="ECO:0000256" key="1">
    <source>
        <dbReference type="HAMAP-Rule" id="MF_00829"/>
    </source>
</evidence>
<dbReference type="HAMAP" id="MF_00829">
    <property type="entry name" value="UPF0435"/>
    <property type="match status" value="1"/>
</dbReference>